<dbReference type="STRING" id="157463.GCA_001047075_00176"/>
<dbReference type="AlphaFoldDB" id="A0A0K8MGC5"/>
<proteinExistence type="predicted"/>
<dbReference type="OrthoDB" id="2246846at2"/>
<dbReference type="Proteomes" id="UP000253891">
    <property type="component" value="Unassembled WGS sequence"/>
</dbReference>
<accession>A0A0K8MGC5</accession>
<dbReference type="RefSeq" id="WP_061992678.1">
    <property type="nucleotide sequence ID" value="NZ_DF967986.1"/>
</dbReference>
<dbReference type="EMBL" id="DF967986">
    <property type="protein sequence ID" value="GAO99253.1"/>
    <property type="molecule type" value="Genomic_DNA"/>
</dbReference>
<evidence type="ECO:0000313" key="1">
    <source>
        <dbReference type="EMBL" id="GAO99253.1"/>
    </source>
</evidence>
<protein>
    <submittedName>
        <fullName evidence="1">Nitrate ABC transporter ATPase</fullName>
    </submittedName>
</protein>
<name>A0A0K8MGC5_9LACO</name>
<sequence>MNQKLNELLAQANQIYPGTIMTRVGTEKDGQLRVDRVEQSVLADRLLIEVPDQTEADFVLGNELLKLLLSLNGIVPQIYFALTFEKEELDQQLISIATRMHRVVVHAIAYRELAKQGLLTADTAQAYLAGVRDELSDEGAELDGEFLWRLLTLMDAQIFLATMRDYNLSDQATTMKKQLDQLYPQANQAATDLVEPVLTANLKDSRQIRKQMVRLFAGVDKALESRDLPTVNATQYVTLTPVLSQRQLDGPVSNFYEIFHSEMVDFQTHEKAYVGLGKQDQQNTFVVTPPSDEAERPKFFTELYQTSVKELLTKLALPYILRQ</sequence>
<gene>
    <name evidence="1" type="ORF">FFIC_090790</name>
</gene>
<evidence type="ECO:0000313" key="2">
    <source>
        <dbReference type="Proteomes" id="UP000253891"/>
    </source>
</evidence>
<keyword evidence="2" id="KW-1185">Reference proteome</keyword>
<organism evidence="1 2">
    <name type="scientific">Fructobacillus ficulneus</name>
    <dbReference type="NCBI Taxonomy" id="157463"/>
    <lineage>
        <taxon>Bacteria</taxon>
        <taxon>Bacillati</taxon>
        <taxon>Bacillota</taxon>
        <taxon>Bacilli</taxon>
        <taxon>Lactobacillales</taxon>
        <taxon>Lactobacillaceae</taxon>
        <taxon>Fructobacillus</taxon>
    </lineage>
</organism>
<reference evidence="1 2" key="1">
    <citation type="journal article" date="2015" name="BMC Genomics">
        <title>Comparative genomics of Fructobacillus spp. and Leuconostoc spp. reveals niche-specific evolution of Fructobacillus spp.</title>
        <authorList>
            <person name="Endo A."/>
            <person name="Tanizawa Y."/>
            <person name="Tanaka N."/>
            <person name="Maeno S."/>
            <person name="Kumar H."/>
            <person name="Shiwa Y."/>
            <person name="Okada S."/>
            <person name="Yoshikawa H."/>
            <person name="Dicks L."/>
            <person name="Nakagawa J."/>
            <person name="Arita M."/>
        </authorList>
    </citation>
    <scope>NUCLEOTIDE SEQUENCE [LARGE SCALE GENOMIC DNA]</scope>
    <source>
        <strain evidence="1 2">JCM 12225</strain>
    </source>
</reference>